<proteinExistence type="predicted"/>
<protein>
    <recommendedName>
        <fullName evidence="4">DUF5056 domain-containing protein</fullName>
    </recommendedName>
</protein>
<reference evidence="2 3" key="1">
    <citation type="submission" date="2020-10" db="EMBL/GenBank/DDBJ databases">
        <title>Phylogeny of dyella-like bacteria.</title>
        <authorList>
            <person name="Fu J."/>
        </authorList>
    </citation>
    <scope>NUCLEOTIDE SEQUENCE [LARGE SCALE GENOMIC DNA]</scope>
    <source>
        <strain evidence="2 3">DHOB07</strain>
    </source>
</reference>
<feature type="transmembrane region" description="Helical" evidence="1">
    <location>
        <begin position="81"/>
        <end position="103"/>
    </location>
</feature>
<keyword evidence="3" id="KW-1185">Reference proteome</keyword>
<feature type="transmembrane region" description="Helical" evidence="1">
    <location>
        <begin position="123"/>
        <end position="142"/>
    </location>
</feature>
<sequence length="149" mass="16617">MNHEPRSPHDEAAEREWALQEQAVNAERLSLDPTDDAAVSRYRIVARMLRQPLDESLPLDFADQVAAQARRRNAVDMRLELCLSVTLLGLLAAVLVVLTAFHGQEWLQLIRAVLPTHALMNPWLLLLAVCIALSAALDRLILARGSTPR</sequence>
<gene>
    <name evidence="2" type="ORF">ISP13_04825</name>
</gene>
<accession>A0ABW8ISB1</accession>
<name>A0ABW8ISB1_9GAMM</name>
<evidence type="ECO:0000313" key="3">
    <source>
        <dbReference type="Proteomes" id="UP001620405"/>
    </source>
</evidence>
<organism evidence="2 3">
    <name type="scientific">Dyella lipolytica</name>
    <dbReference type="NCBI Taxonomy" id="1867835"/>
    <lineage>
        <taxon>Bacteria</taxon>
        <taxon>Pseudomonadati</taxon>
        <taxon>Pseudomonadota</taxon>
        <taxon>Gammaproteobacteria</taxon>
        <taxon>Lysobacterales</taxon>
        <taxon>Rhodanobacteraceae</taxon>
        <taxon>Dyella</taxon>
    </lineage>
</organism>
<keyword evidence="1" id="KW-0472">Membrane</keyword>
<evidence type="ECO:0000256" key="1">
    <source>
        <dbReference type="SAM" id="Phobius"/>
    </source>
</evidence>
<dbReference type="EMBL" id="JADIKG010000011">
    <property type="protein sequence ID" value="MFK2872846.1"/>
    <property type="molecule type" value="Genomic_DNA"/>
</dbReference>
<evidence type="ECO:0008006" key="4">
    <source>
        <dbReference type="Google" id="ProtNLM"/>
    </source>
</evidence>
<evidence type="ECO:0000313" key="2">
    <source>
        <dbReference type="EMBL" id="MFK2872846.1"/>
    </source>
</evidence>
<keyword evidence="1" id="KW-0812">Transmembrane</keyword>
<comment type="caution">
    <text evidence="2">The sequence shown here is derived from an EMBL/GenBank/DDBJ whole genome shotgun (WGS) entry which is preliminary data.</text>
</comment>
<dbReference type="Proteomes" id="UP001620405">
    <property type="component" value="Unassembled WGS sequence"/>
</dbReference>
<dbReference type="RefSeq" id="WP_284398754.1">
    <property type="nucleotide sequence ID" value="NZ_BSNQ01000003.1"/>
</dbReference>
<keyword evidence="1" id="KW-1133">Transmembrane helix</keyword>